<accession>A0ABN8H2K7</accession>
<protein>
    <recommendedName>
        <fullName evidence="3">Extracellular solute-binding protein</fullName>
    </recommendedName>
</protein>
<reference evidence="1" key="1">
    <citation type="submission" date="2022-01" db="EMBL/GenBank/DDBJ databases">
        <authorList>
            <person name="Criscuolo A."/>
        </authorList>
    </citation>
    <scope>NUCLEOTIDE SEQUENCE</scope>
    <source>
        <strain evidence="1">CIP111893</strain>
    </source>
</reference>
<dbReference type="SUPFAM" id="SSF53850">
    <property type="entry name" value="Periplasmic binding protein-like II"/>
    <property type="match status" value="1"/>
</dbReference>
<dbReference type="RefSeq" id="WP_236347376.1">
    <property type="nucleotide sequence ID" value="NZ_CAKMMF010000050.1"/>
</dbReference>
<sequence>MQLLDLFSIHADSSNKSLAWEFIKFVNSEEMAKALSKTYDGSLSVRPAYINDKKGNKLDAFYTFTEKRHNSRRNTNLPPGFKIYGIVNTIMSRVLTDEYTLDEAIQKIQEVGNEQLNKAYEKQKLDKTSAK</sequence>
<dbReference type="Gene3D" id="3.40.190.10">
    <property type="entry name" value="Periplasmic binding protein-like II"/>
    <property type="match status" value="1"/>
</dbReference>
<comment type="caution">
    <text evidence="1">The sequence shown here is derived from an EMBL/GenBank/DDBJ whole genome shotgun (WGS) entry which is preliminary data.</text>
</comment>
<evidence type="ECO:0000313" key="1">
    <source>
        <dbReference type="EMBL" id="CAH1225165.1"/>
    </source>
</evidence>
<evidence type="ECO:0008006" key="3">
    <source>
        <dbReference type="Google" id="ProtNLM"/>
    </source>
</evidence>
<organism evidence="1 2">
    <name type="scientific">Paenibacillus plantiphilus</name>
    <dbReference type="NCBI Taxonomy" id="2905650"/>
    <lineage>
        <taxon>Bacteria</taxon>
        <taxon>Bacillati</taxon>
        <taxon>Bacillota</taxon>
        <taxon>Bacilli</taxon>
        <taxon>Bacillales</taxon>
        <taxon>Paenibacillaceae</taxon>
        <taxon>Paenibacillus</taxon>
    </lineage>
</organism>
<evidence type="ECO:0000313" key="2">
    <source>
        <dbReference type="Proteomes" id="UP000838686"/>
    </source>
</evidence>
<gene>
    <name evidence="1" type="ORF">PAECIP111893_05228</name>
</gene>
<keyword evidence="2" id="KW-1185">Reference proteome</keyword>
<name>A0ABN8H2K7_9BACL</name>
<dbReference type="Proteomes" id="UP000838686">
    <property type="component" value="Unassembled WGS sequence"/>
</dbReference>
<proteinExistence type="predicted"/>
<dbReference type="EMBL" id="CAKMMF010000050">
    <property type="protein sequence ID" value="CAH1225165.1"/>
    <property type="molecule type" value="Genomic_DNA"/>
</dbReference>